<organism evidence="2 3">
    <name type="scientific">Phaeosphaeria nodorum (strain SN15 / ATCC MYA-4574 / FGSC 10173)</name>
    <name type="common">Glume blotch fungus</name>
    <name type="synonym">Parastagonospora nodorum</name>
    <dbReference type="NCBI Taxonomy" id="321614"/>
    <lineage>
        <taxon>Eukaryota</taxon>
        <taxon>Fungi</taxon>
        <taxon>Dikarya</taxon>
        <taxon>Ascomycota</taxon>
        <taxon>Pezizomycotina</taxon>
        <taxon>Dothideomycetes</taxon>
        <taxon>Pleosporomycetidae</taxon>
        <taxon>Pleosporales</taxon>
        <taxon>Pleosporineae</taxon>
        <taxon>Phaeosphaeriaceae</taxon>
        <taxon>Parastagonospora</taxon>
    </lineage>
</organism>
<name>A0A7U2I1E5_PHANO</name>
<dbReference type="OrthoDB" id="185373at2759"/>
<evidence type="ECO:0000313" key="2">
    <source>
        <dbReference type="EMBL" id="QRC99750.1"/>
    </source>
</evidence>
<dbReference type="AlphaFoldDB" id="A0A7U2I1E5"/>
<dbReference type="EMBL" id="CP069032">
    <property type="protein sequence ID" value="QRC99750.1"/>
    <property type="molecule type" value="Genomic_DNA"/>
</dbReference>
<evidence type="ECO:0000313" key="3">
    <source>
        <dbReference type="Proteomes" id="UP000663193"/>
    </source>
</evidence>
<proteinExistence type="predicted"/>
<dbReference type="Gene3D" id="1.25.40.10">
    <property type="entry name" value="Tetratricopeptide repeat domain"/>
    <property type="match status" value="1"/>
</dbReference>
<dbReference type="RefSeq" id="XP_001797053.1">
    <property type="nucleotide sequence ID" value="XM_001797001.1"/>
</dbReference>
<evidence type="ECO:0008006" key="4">
    <source>
        <dbReference type="Google" id="ProtNLM"/>
    </source>
</evidence>
<feature type="region of interest" description="Disordered" evidence="1">
    <location>
        <begin position="80"/>
        <end position="105"/>
    </location>
</feature>
<feature type="region of interest" description="Disordered" evidence="1">
    <location>
        <begin position="605"/>
        <end position="649"/>
    </location>
</feature>
<reference evidence="3" key="1">
    <citation type="journal article" date="2021" name="BMC Genomics">
        <title>Chromosome-level genome assembly and manually-curated proteome of model necrotroph Parastagonospora nodorum Sn15 reveals a genome-wide trove of candidate effector homologs, and redundancy of virulence-related functions within an accessory chromosome.</title>
        <authorList>
            <person name="Bertazzoni S."/>
            <person name="Jones D.A.B."/>
            <person name="Phan H.T."/>
            <person name="Tan K.-C."/>
            <person name="Hane J.K."/>
        </authorList>
    </citation>
    <scope>NUCLEOTIDE SEQUENCE [LARGE SCALE GENOMIC DNA]</scope>
    <source>
        <strain evidence="3">SN15 / ATCC MYA-4574 / FGSC 10173)</strain>
    </source>
</reference>
<protein>
    <recommendedName>
        <fullName evidence="4">Pentacotripeptide-repeat region of PRORP domain-containing protein</fullName>
    </recommendedName>
</protein>
<feature type="compositionally biased region" description="Polar residues" evidence="1">
    <location>
        <begin position="633"/>
        <end position="649"/>
    </location>
</feature>
<dbReference type="VEuPathDB" id="FungiDB:JI435_066910"/>
<accession>A0A7U2I1E5</accession>
<gene>
    <name evidence="2" type="ORF">JI435_066910</name>
</gene>
<dbReference type="Proteomes" id="UP000663193">
    <property type="component" value="Chromosome 10"/>
</dbReference>
<keyword evidence="3" id="KW-1185">Reference proteome</keyword>
<evidence type="ECO:0000256" key="1">
    <source>
        <dbReference type="SAM" id="MobiDB-lite"/>
    </source>
</evidence>
<dbReference type="OMA" id="STCRCVS"/>
<sequence>MLALWSRVAQSPGTCRCISCVSNVRLVVRRRGLRGLWALRTPTSTFWYTAVFAAGLSIDAKVKADRNKQWEEAFAQLRDAMHHPPEPNNTPGRTASEPASATHNASVSGSLFEEADWQDALNVAGMELGDDSAMLEHHVSHLRTSPHIWDDLRFDSRLPGAQVLDWPANTGAPLNPYHLPPQSLWAPDVLRWSALRQRQSRKKLALQELSTGFLIFKLIRDVGFKDSHKVNVSLNQLAPAIRQIMASTDTAAETARTAFMMDMERLHMAHVSSSPEHFDSARLHVESSWVPHYYQDPDGDFYDICKQMNDGITQLLNASVKGNRGEKPLLVAKICHNLLISTAAPDLHTFNILIAGFSLWRRTLLVDNVIAAFYASKVRPNELLCTQILHHYTNTARPDHFARFVSMMRGVDGDALTLANPLVKINEASQGRLVRLSPEKVLQKVHPTPMVYAALISGVLKFAGFDRALDVYYEMKADGWGLAVPGLTKLLFDCIRRADWEGGTYVWEEINSIKTKVKPSYVARAYHHMLSLCSVTGNTVAFNQVLNEVAKRGFDQKSIINAAMETTRWAQRPAPHAPAWAADNVMIAVSGYMNESGTVASEVDGLSHEDPEFSDSSFGQPTHDDDAVAPTGIMNTTPSKEFDSTNTEEAWSSWIEHELGQRPKDPKL</sequence>
<dbReference type="KEGG" id="pno:SNOG_06691"/>
<dbReference type="InterPro" id="IPR011990">
    <property type="entry name" value="TPR-like_helical_dom_sf"/>
</dbReference>
<feature type="compositionally biased region" description="Polar residues" evidence="1">
    <location>
        <begin position="89"/>
        <end position="105"/>
    </location>
</feature>